<comment type="caution">
    <text evidence="2">The sequence shown here is derived from an EMBL/GenBank/DDBJ whole genome shotgun (WGS) entry which is preliminary data.</text>
</comment>
<evidence type="ECO:0000259" key="1">
    <source>
        <dbReference type="Pfam" id="PF08511"/>
    </source>
</evidence>
<dbReference type="InParanoid" id="A0A371RI09"/>
<dbReference type="Proteomes" id="UP000264589">
    <property type="component" value="Unassembled WGS sequence"/>
</dbReference>
<evidence type="ECO:0000313" key="3">
    <source>
        <dbReference type="Proteomes" id="UP000264589"/>
    </source>
</evidence>
<sequence>MTIGPDLRLDVKMMSDAAERQRHAILEAMLEEAAFEGWNETALENACEAASIDAAARADGALKRLFPKGIADVLDFWAEREDLAMMAAYEALEEPPARIRDKVTWLVRRRIEQLTPHREAARRAGAVLTLPHLAGLGARLAWRTAGAIWRALGDISTDGNWYTKRATLSAVYLSTLTRWFADDEEDGETPYSASWAFLDDRIGNVMSFEKWKAKAAKKGFDPAGIASMFGRIRYGAGN</sequence>
<dbReference type="NCBIfam" id="TIGR02396">
    <property type="entry name" value="diverge_rpsU"/>
    <property type="match status" value="1"/>
</dbReference>
<protein>
    <submittedName>
        <fullName evidence="2">COQ9 family protein</fullName>
    </submittedName>
</protein>
<evidence type="ECO:0000313" key="2">
    <source>
        <dbReference type="EMBL" id="RFB05083.1"/>
    </source>
</evidence>
<dbReference type="InterPro" id="IPR012762">
    <property type="entry name" value="Ubiq_biosynth_COQ9"/>
</dbReference>
<dbReference type="GO" id="GO:0006744">
    <property type="term" value="P:ubiquinone biosynthetic process"/>
    <property type="evidence" value="ECO:0007669"/>
    <property type="project" value="InterPro"/>
</dbReference>
<accession>A0A371RI09</accession>
<dbReference type="RefSeq" id="WP_116391714.1">
    <property type="nucleotide sequence ID" value="NZ_QUQO01000001.1"/>
</dbReference>
<dbReference type="EMBL" id="QUQO01000001">
    <property type="protein sequence ID" value="RFB05083.1"/>
    <property type="molecule type" value="Genomic_DNA"/>
</dbReference>
<gene>
    <name evidence="2" type="ORF">DX908_07135</name>
</gene>
<dbReference type="OrthoDB" id="7201143at2"/>
<dbReference type="InterPro" id="IPR013718">
    <property type="entry name" value="COQ9_C"/>
</dbReference>
<proteinExistence type="predicted"/>
<name>A0A371RI09_9PROT</name>
<dbReference type="Gene3D" id="1.10.357.10">
    <property type="entry name" value="Tetracycline Repressor, domain 2"/>
    <property type="match status" value="1"/>
</dbReference>
<organism evidence="2 3">
    <name type="scientific">Parvularcula marina</name>
    <dbReference type="NCBI Taxonomy" id="2292771"/>
    <lineage>
        <taxon>Bacteria</taxon>
        <taxon>Pseudomonadati</taxon>
        <taxon>Pseudomonadota</taxon>
        <taxon>Alphaproteobacteria</taxon>
        <taxon>Parvularculales</taxon>
        <taxon>Parvularculaceae</taxon>
        <taxon>Parvularcula</taxon>
    </lineage>
</organism>
<reference evidence="2" key="1">
    <citation type="submission" date="2018-08" db="EMBL/GenBank/DDBJ databases">
        <title>Parvularcula sp. SM1705, isolated from surface water of the South Sea China.</title>
        <authorList>
            <person name="Sun L."/>
        </authorList>
    </citation>
    <scope>NUCLEOTIDE SEQUENCE [LARGE SCALE GENOMIC DNA]</scope>
    <source>
        <strain evidence="2">SM1705</strain>
    </source>
</reference>
<dbReference type="Pfam" id="PF08511">
    <property type="entry name" value="COQ9"/>
    <property type="match status" value="1"/>
</dbReference>
<dbReference type="AlphaFoldDB" id="A0A371RI09"/>
<feature type="domain" description="COQ9 C-terminal" evidence="1">
    <location>
        <begin position="137"/>
        <end position="209"/>
    </location>
</feature>
<keyword evidence="3" id="KW-1185">Reference proteome</keyword>
<dbReference type="GO" id="GO:0008289">
    <property type="term" value="F:lipid binding"/>
    <property type="evidence" value="ECO:0007669"/>
    <property type="project" value="InterPro"/>
</dbReference>